<dbReference type="EMBL" id="BOCI01000434">
    <property type="protein sequence ID" value="GHW01782.1"/>
    <property type="molecule type" value="Genomic_DNA"/>
</dbReference>
<reference evidence="2" key="1">
    <citation type="submission" date="2021-01" db="EMBL/GenBank/DDBJ databases">
        <title>Draft genome sequence of Nasalis larvatus strain YZ03.</title>
        <authorList>
            <person name="Suzuki-Hashido N."/>
            <person name="Tsuchida S."/>
            <person name="Hayakawa T."/>
        </authorList>
    </citation>
    <scope>NUCLEOTIDE SEQUENCE [LARGE SCALE GENOMIC DNA]</scope>
    <source>
        <strain evidence="2">YZ03</strain>
    </source>
</reference>
<evidence type="ECO:0000313" key="1">
    <source>
        <dbReference type="EMBL" id="GHW01782.1"/>
    </source>
</evidence>
<name>A0ABQ3W804_9LACO</name>
<proteinExistence type="predicted"/>
<accession>A0ABQ3W804</accession>
<dbReference type="Proteomes" id="UP000616547">
    <property type="component" value="Unassembled WGS sequence"/>
</dbReference>
<sequence length="589" mass="68209">MTMQKTVITKLKKIGLSEESIDFLLQFYTGAVNAYGIISLEDLYGLYKGIKRQNHDYPEITFDQFLTFGEVTGSKLLEHYAIFSPEIINKYCNDSGIPLTSPLLVHENVAWKEDSIHEIWYLYMELCEFSSKFYLTPNDLCDFAEHKETADDRAFQKILAELKAFGKPLDQVESQIYPNDTGLNEITKLVTYAYQTSPGNLEATSAEFENLSLFYRLDYGKHTFQEICTLMKRALYDLPCWGLGGYTYGKMMGIPKEEITENEYFDDSFYKDDDDLFEFDEDDDSSDSGQQLGQALLDLASDTHPHATMRQKASYPKRLLDKTMKKRYADAGFDTDKLDFLHKFFQAAVNLYGVIELADLAQIYGDIKGKNHYPDISDDEFIAFAELVRREKVPYYVFEQHELFKNGIDFEFERILVNEDLLGPDGLKALEGVYNVYFSEYASEYWEPEDMLAYSGHQQEKEELDMLAYFTQLGSRDAKIVSLESKDLARKIVDHFLWTSKGGLEDADPIPKEEFRQLLANSGKPLNKEVEDNILELIHSYDKNRHVYVLKGWTTDEWKSKPEIHGEQVQRVKAMQALLDMIRKHKDHE</sequence>
<keyword evidence="2" id="KW-1185">Reference proteome</keyword>
<organism evidence="1 2">
    <name type="scientific">Lactobacillus nasalidis</name>
    <dbReference type="NCBI Taxonomy" id="2797258"/>
    <lineage>
        <taxon>Bacteria</taxon>
        <taxon>Bacillati</taxon>
        <taxon>Bacillota</taxon>
        <taxon>Bacilli</taxon>
        <taxon>Lactobacillales</taxon>
        <taxon>Lactobacillaceae</taxon>
        <taxon>Lactobacillus</taxon>
    </lineage>
</organism>
<gene>
    <name evidence="1" type="ORF">lacNasYZ03_14690</name>
</gene>
<comment type="caution">
    <text evidence="1">The sequence shown here is derived from an EMBL/GenBank/DDBJ whole genome shotgun (WGS) entry which is preliminary data.</text>
</comment>
<evidence type="ECO:0000313" key="2">
    <source>
        <dbReference type="Proteomes" id="UP000616547"/>
    </source>
</evidence>
<protein>
    <submittedName>
        <fullName evidence="1">Uncharacterized protein</fullName>
    </submittedName>
</protein>